<dbReference type="InterPro" id="IPR050478">
    <property type="entry name" value="Ethylene_sulfur-biosynth"/>
</dbReference>
<dbReference type="GO" id="GO:0030170">
    <property type="term" value="F:pyridoxal phosphate binding"/>
    <property type="evidence" value="ECO:0007669"/>
    <property type="project" value="InterPro"/>
</dbReference>
<gene>
    <name evidence="7" type="ORF">NOR_05372</name>
</gene>
<comment type="cofactor">
    <cofactor evidence="1">
        <name>pyridoxal 5'-phosphate</name>
        <dbReference type="ChEBI" id="CHEBI:597326"/>
    </cofactor>
</comment>
<keyword evidence="8" id="KW-1185">Reference proteome</keyword>
<dbReference type="PANTHER" id="PTHR43795">
    <property type="entry name" value="BIFUNCTIONAL ASPARTATE AMINOTRANSFERASE AND GLUTAMATE/ASPARTATE-PREPHENATE AMINOTRANSFERASE-RELATED"/>
    <property type="match status" value="1"/>
</dbReference>
<dbReference type="Proteomes" id="UP000243498">
    <property type="component" value="Unassembled WGS sequence"/>
</dbReference>
<dbReference type="SUPFAM" id="SSF53383">
    <property type="entry name" value="PLP-dependent transferases"/>
    <property type="match status" value="1"/>
</dbReference>
<dbReference type="Pfam" id="PF00155">
    <property type="entry name" value="Aminotran_1_2"/>
    <property type="match status" value="1"/>
</dbReference>
<dbReference type="EMBL" id="AZHC01000016">
    <property type="protein sequence ID" value="OAA41294.1"/>
    <property type="molecule type" value="Genomic_DNA"/>
</dbReference>
<comment type="caution">
    <text evidence="7">The sequence shown here is derived from an EMBL/GenBank/DDBJ whole genome shotgun (WGS) entry which is preliminary data.</text>
</comment>
<feature type="domain" description="Aminotransferase class I/classII large" evidence="6">
    <location>
        <begin position="67"/>
        <end position="406"/>
    </location>
</feature>
<evidence type="ECO:0000313" key="7">
    <source>
        <dbReference type="EMBL" id="OAA41294.1"/>
    </source>
</evidence>
<sequence>MLSLRARKNNAWFMEQFKRPLQRQGSSNPSNIDLATAENWLIRPELLTLLKRNCKASLSENHLSYAGGLGGTKELLQAISGFVNHFFSPKSLVLPEHIVTGAGCSSVIDTLLNDICDEGDGIMVTAPMWGSFQVSAVLRNGVKLIPVHVPFQDNQSADAVIQSYRTAAEGFGSRVRGILFCSPHNPYGHIFPEHIIDALLQYCEEEDLHFVSDEIYALSTFGIIQPPASGLGSRFESPASHFVSVLSRDLEKLGVSGSRVHMLYSISKDMGSSGLRLGFLVTQSNKELRMSQAILNNAKLCNAAAVMIAPILRDERTVSRLLELNLQRLRKAAEIAIQFAEFHGLTYYNPVAGLYIWLRLSDTCKLEEEEEAIVRRCALQGALIGSGADYAEPQPGWFRITFALQQDRFLDGLRRIEKAMDYKKRFEAKETGAFTLQGRLGTMRVSQCGKYIFNQEIYQLIKETEQVILELCSIPILKSILPRLQPDHTIWQTNPTVVLEIIVDIPPCREYLEYVNPQQSREDHTQH</sequence>
<keyword evidence="4 7" id="KW-0808">Transferase</keyword>
<protein>
    <submittedName>
        <fullName evidence="7">Pyridoxal phosphate-dependent transferase, major domain protein</fullName>
    </submittedName>
</protein>
<dbReference type="PANTHER" id="PTHR43795:SF32">
    <property type="entry name" value="AMINOTRANSFERASE GLII-RELATED"/>
    <property type="match status" value="1"/>
</dbReference>
<dbReference type="AlphaFoldDB" id="A0A167CKB5"/>
<reference evidence="7 8" key="1">
    <citation type="journal article" date="2016" name="Genome Biol. Evol.">
        <title>Divergent and convergent evolution of fungal pathogenicity.</title>
        <authorList>
            <person name="Shang Y."/>
            <person name="Xiao G."/>
            <person name="Zheng P."/>
            <person name="Cen K."/>
            <person name="Zhan S."/>
            <person name="Wang C."/>
        </authorList>
    </citation>
    <scope>NUCLEOTIDE SEQUENCE [LARGE SCALE GENOMIC DNA]</scope>
    <source>
        <strain evidence="7 8">RCEF 4871</strain>
    </source>
</reference>
<dbReference type="OMA" id="WGGFETS"/>
<evidence type="ECO:0000256" key="1">
    <source>
        <dbReference type="ARBA" id="ARBA00001933"/>
    </source>
</evidence>
<evidence type="ECO:0000313" key="8">
    <source>
        <dbReference type="Proteomes" id="UP000243498"/>
    </source>
</evidence>
<accession>A0A167CKB5</accession>
<dbReference type="InterPro" id="IPR015421">
    <property type="entry name" value="PyrdxlP-dep_Trfase_major"/>
</dbReference>
<evidence type="ECO:0000259" key="6">
    <source>
        <dbReference type="Pfam" id="PF00155"/>
    </source>
</evidence>
<evidence type="ECO:0000256" key="2">
    <source>
        <dbReference type="ARBA" id="ARBA00007441"/>
    </source>
</evidence>
<dbReference type="InterPro" id="IPR015424">
    <property type="entry name" value="PyrdxlP-dep_Trfase"/>
</dbReference>
<dbReference type="GO" id="GO:0008483">
    <property type="term" value="F:transaminase activity"/>
    <property type="evidence" value="ECO:0007669"/>
    <property type="project" value="UniProtKB-KW"/>
</dbReference>
<dbReference type="InterPro" id="IPR015422">
    <property type="entry name" value="PyrdxlP-dep_Trfase_small"/>
</dbReference>
<dbReference type="Gene3D" id="3.40.640.10">
    <property type="entry name" value="Type I PLP-dependent aspartate aminotransferase-like (Major domain)"/>
    <property type="match status" value="1"/>
</dbReference>
<evidence type="ECO:0000256" key="4">
    <source>
        <dbReference type="ARBA" id="ARBA00022679"/>
    </source>
</evidence>
<dbReference type="InterPro" id="IPR004839">
    <property type="entry name" value="Aminotransferase_I/II_large"/>
</dbReference>
<dbReference type="CDD" id="cd00609">
    <property type="entry name" value="AAT_like"/>
    <property type="match status" value="1"/>
</dbReference>
<evidence type="ECO:0000256" key="5">
    <source>
        <dbReference type="ARBA" id="ARBA00022898"/>
    </source>
</evidence>
<proteinExistence type="inferred from homology"/>
<dbReference type="PRINTS" id="PR00753">
    <property type="entry name" value="ACCSYNTHASE"/>
</dbReference>
<dbReference type="STRING" id="1081105.A0A167CKB5"/>
<name>A0A167CKB5_METRR</name>
<dbReference type="OrthoDB" id="7042322at2759"/>
<dbReference type="GO" id="GO:0006520">
    <property type="term" value="P:amino acid metabolic process"/>
    <property type="evidence" value="ECO:0007669"/>
    <property type="project" value="TreeGrafter"/>
</dbReference>
<evidence type="ECO:0000256" key="3">
    <source>
        <dbReference type="ARBA" id="ARBA00022576"/>
    </source>
</evidence>
<keyword evidence="5" id="KW-0663">Pyridoxal phosphate</keyword>
<comment type="similarity">
    <text evidence="2">Belongs to the class-I pyridoxal-phosphate-dependent aminotransferase family.</text>
</comment>
<dbReference type="Gene3D" id="3.90.1150.10">
    <property type="entry name" value="Aspartate Aminotransferase, domain 1"/>
    <property type="match status" value="1"/>
</dbReference>
<organism evidence="7 8">
    <name type="scientific">Metarhizium rileyi (strain RCEF 4871)</name>
    <name type="common">Nomuraea rileyi</name>
    <dbReference type="NCBI Taxonomy" id="1649241"/>
    <lineage>
        <taxon>Eukaryota</taxon>
        <taxon>Fungi</taxon>
        <taxon>Dikarya</taxon>
        <taxon>Ascomycota</taxon>
        <taxon>Pezizomycotina</taxon>
        <taxon>Sordariomycetes</taxon>
        <taxon>Hypocreomycetidae</taxon>
        <taxon>Hypocreales</taxon>
        <taxon>Clavicipitaceae</taxon>
        <taxon>Metarhizium</taxon>
    </lineage>
</organism>
<keyword evidence="3" id="KW-0032">Aminotransferase</keyword>